<feature type="domain" description="Amidohydrolase-related" evidence="9">
    <location>
        <begin position="109"/>
        <end position="454"/>
    </location>
</feature>
<evidence type="ECO:0000259" key="9">
    <source>
        <dbReference type="Pfam" id="PF04909"/>
    </source>
</evidence>
<dbReference type="GO" id="GO:0047596">
    <property type="term" value="F:6-methylsalicylate decarboxylase activity"/>
    <property type="evidence" value="ECO:0007669"/>
    <property type="project" value="UniProtKB-EC"/>
</dbReference>
<dbReference type="GO" id="GO:0005829">
    <property type="term" value="C:cytosol"/>
    <property type="evidence" value="ECO:0007669"/>
    <property type="project" value="TreeGrafter"/>
</dbReference>
<evidence type="ECO:0000256" key="5">
    <source>
        <dbReference type="ARBA" id="ARBA00023239"/>
    </source>
</evidence>
<evidence type="ECO:0000256" key="4">
    <source>
        <dbReference type="ARBA" id="ARBA00022833"/>
    </source>
</evidence>
<sequence length="454" mass="50621">MEAWAPTPGKKLLIQVYGSKLEWSQSSIAHLTTVVDISSLLHPLGRLHKCNPPFEIDDLFHHHLYPLIAYAPRSICASQVTMKLDFVARWCLVASVIRVSFAAYSKPKIDVHAHFVPDFYAKALKDAGHTPGPDGMPAIPAWTPEGHLEFMKEQGIDKSYLSISSPGVYLTVPSKTATKKAIDLAGRVNKYASHVKAKYPDKFGFFASLPLPDVKASLKEIEYSFTKLKPKPDGVVLMSNFYGMYLGDPELDPIYKALDKLNVTIFEHPTTPCTEFNELRFHINRNAPAISQKQWQALNRPVATRQFAAPTLDFPFDTARTFADLFYSEVPARFSRLRWIIPHAGGGLIPTLDRTITYSSLYPGLNLTEAVMKDTLAKSFYFDLAGPWSVTYAIPPLLRWVDYTKLLWGTDTPFTPYAAAAAGVVAFERDIEGVFDDSAKAQAVRGTNAKRLFG</sequence>
<dbReference type="SUPFAM" id="SSF51556">
    <property type="entry name" value="Metallo-dependent hydrolases"/>
    <property type="match status" value="1"/>
</dbReference>
<dbReference type="Pfam" id="PF04909">
    <property type="entry name" value="Amidohydro_2"/>
    <property type="match status" value="1"/>
</dbReference>
<proteinExistence type="inferred from homology"/>
<evidence type="ECO:0000256" key="1">
    <source>
        <dbReference type="ARBA" id="ARBA00005871"/>
    </source>
</evidence>
<comment type="catalytic activity">
    <reaction evidence="6">
        <text>6-methylsalicylate + H(+) = 3-methylphenol + CO2</text>
        <dbReference type="Rhea" id="RHEA:23112"/>
        <dbReference type="ChEBI" id="CHEBI:15378"/>
        <dbReference type="ChEBI" id="CHEBI:16526"/>
        <dbReference type="ChEBI" id="CHEBI:17231"/>
        <dbReference type="ChEBI" id="CHEBI:36658"/>
        <dbReference type="EC" id="4.1.1.52"/>
    </reaction>
    <physiologicalReaction direction="left-to-right" evidence="6">
        <dbReference type="Rhea" id="RHEA:23113"/>
    </physiologicalReaction>
</comment>
<evidence type="ECO:0000256" key="6">
    <source>
        <dbReference type="ARBA" id="ARBA00036832"/>
    </source>
</evidence>
<evidence type="ECO:0000313" key="11">
    <source>
        <dbReference type="Proteomes" id="UP000554235"/>
    </source>
</evidence>
<comment type="caution">
    <text evidence="10">The sequence shown here is derived from an EMBL/GenBank/DDBJ whole genome shotgun (WGS) entry which is preliminary data.</text>
</comment>
<evidence type="ECO:0000256" key="2">
    <source>
        <dbReference type="ARBA" id="ARBA00022723"/>
    </source>
</evidence>
<comment type="similarity">
    <text evidence="1">Belongs to the metallo-dependent hydrolases superfamily. ACMSD family.</text>
</comment>
<gene>
    <name evidence="10" type="ORF">FALBO_2599</name>
</gene>
<keyword evidence="5 8" id="KW-0456">Lyase</keyword>
<evidence type="ECO:0000313" key="10">
    <source>
        <dbReference type="EMBL" id="KAF4470492.1"/>
    </source>
</evidence>
<dbReference type="Gene3D" id="3.20.20.140">
    <property type="entry name" value="Metal-dependent hydrolases"/>
    <property type="match status" value="1"/>
</dbReference>
<dbReference type="InterPro" id="IPR006680">
    <property type="entry name" value="Amidohydro-rel"/>
</dbReference>
<dbReference type="GO" id="GO:0016787">
    <property type="term" value="F:hydrolase activity"/>
    <property type="evidence" value="ECO:0007669"/>
    <property type="project" value="UniProtKB-KW"/>
</dbReference>
<keyword evidence="10" id="KW-0378">Hydrolase</keyword>
<dbReference type="GO" id="GO:0046872">
    <property type="term" value="F:metal ion binding"/>
    <property type="evidence" value="ECO:0007669"/>
    <property type="project" value="UniProtKB-KW"/>
</dbReference>
<dbReference type="OrthoDB" id="2832284at2759"/>
<evidence type="ECO:0000256" key="8">
    <source>
        <dbReference type="RuleBase" id="RU366045"/>
    </source>
</evidence>
<dbReference type="PANTHER" id="PTHR21240:SF29">
    <property type="entry name" value="AMIDOHYDROLASE-RELATED DOMAIN-CONTAINING PROTEIN"/>
    <property type="match status" value="1"/>
</dbReference>
<accession>A0A8H4PLG7</accession>
<dbReference type="EMBL" id="JAADYS010000333">
    <property type="protein sequence ID" value="KAF4470492.1"/>
    <property type="molecule type" value="Genomic_DNA"/>
</dbReference>
<dbReference type="PANTHER" id="PTHR21240">
    <property type="entry name" value="2-AMINO-3-CARBOXYLMUCONATE-6-SEMIALDEHYDE DECARBOXYLASE"/>
    <property type="match status" value="1"/>
</dbReference>
<reference evidence="10 11" key="1">
    <citation type="submission" date="2020-01" db="EMBL/GenBank/DDBJ databases">
        <title>Identification and distribution of gene clusters putatively required for synthesis of sphingolipid metabolism inhibitors in phylogenetically diverse species of the filamentous fungus Fusarium.</title>
        <authorList>
            <person name="Kim H.-S."/>
            <person name="Busman M."/>
            <person name="Brown D.W."/>
            <person name="Divon H."/>
            <person name="Uhlig S."/>
            <person name="Proctor R.H."/>
        </authorList>
    </citation>
    <scope>NUCLEOTIDE SEQUENCE [LARGE SCALE GENOMIC DNA]</scope>
    <source>
        <strain evidence="10 11">NRRL 20459</strain>
    </source>
</reference>
<dbReference type="AlphaFoldDB" id="A0A8H4PLG7"/>
<dbReference type="EC" id="4.1.1.52" evidence="7"/>
<organism evidence="10 11">
    <name type="scientific">Fusarium albosuccineum</name>
    <dbReference type="NCBI Taxonomy" id="1237068"/>
    <lineage>
        <taxon>Eukaryota</taxon>
        <taxon>Fungi</taxon>
        <taxon>Dikarya</taxon>
        <taxon>Ascomycota</taxon>
        <taxon>Pezizomycotina</taxon>
        <taxon>Sordariomycetes</taxon>
        <taxon>Hypocreomycetidae</taxon>
        <taxon>Hypocreales</taxon>
        <taxon>Nectriaceae</taxon>
        <taxon>Fusarium</taxon>
        <taxon>Fusarium decemcellulare species complex</taxon>
    </lineage>
</organism>
<protein>
    <recommendedName>
        <fullName evidence="7">6-methylsalicylate decarboxylase</fullName>
        <ecNumber evidence="7">4.1.1.52</ecNumber>
    </recommendedName>
</protein>
<name>A0A8H4PLG7_9HYPO</name>
<keyword evidence="4" id="KW-0862">Zinc</keyword>
<dbReference type="GO" id="GO:0019748">
    <property type="term" value="P:secondary metabolic process"/>
    <property type="evidence" value="ECO:0007669"/>
    <property type="project" value="TreeGrafter"/>
</dbReference>
<keyword evidence="2" id="KW-0479">Metal-binding</keyword>
<keyword evidence="3 8" id="KW-0210">Decarboxylase</keyword>
<dbReference type="InterPro" id="IPR032466">
    <property type="entry name" value="Metal_Hydrolase"/>
</dbReference>
<dbReference type="InterPro" id="IPR032465">
    <property type="entry name" value="ACMSD"/>
</dbReference>
<evidence type="ECO:0000256" key="7">
    <source>
        <dbReference type="ARBA" id="ARBA00038889"/>
    </source>
</evidence>
<evidence type="ECO:0000256" key="3">
    <source>
        <dbReference type="ARBA" id="ARBA00022793"/>
    </source>
</evidence>
<dbReference type="Proteomes" id="UP000554235">
    <property type="component" value="Unassembled WGS sequence"/>
</dbReference>
<keyword evidence="11" id="KW-1185">Reference proteome</keyword>